<evidence type="ECO:0000313" key="1">
    <source>
        <dbReference type="EMBL" id="KAA8652640.1"/>
    </source>
</evidence>
<gene>
    <name evidence="1" type="ORF">ATNIH1004_001545</name>
    <name evidence="2" type="ORF">EYZ11_013015</name>
</gene>
<dbReference type="EMBL" id="SOSA01001154">
    <property type="protein sequence ID" value="THC87538.1"/>
    <property type="molecule type" value="Genomic_DNA"/>
</dbReference>
<dbReference type="AlphaFoldDB" id="A0A4S3J0X0"/>
<reference evidence="2 3" key="1">
    <citation type="submission" date="2019-03" db="EMBL/GenBank/DDBJ databases">
        <title>The genome sequence of a newly discovered highly antifungal drug resistant Aspergillus species, Aspergillus tanneri NIH 1004.</title>
        <authorList>
            <person name="Mounaud S."/>
            <person name="Singh I."/>
            <person name="Joardar V."/>
            <person name="Pakala S."/>
            <person name="Pakala S."/>
            <person name="Venepally P."/>
            <person name="Hoover J."/>
            <person name="Nierman W."/>
            <person name="Chung J."/>
            <person name="Losada L."/>
        </authorList>
    </citation>
    <scope>NUCLEOTIDE SEQUENCE [LARGE SCALE GENOMIC DNA]</scope>
    <source>
        <strain evidence="2 3">NIH1004</strain>
    </source>
</reference>
<dbReference type="STRING" id="1220188.A0A4S3J0X0"/>
<dbReference type="Proteomes" id="UP000308092">
    <property type="component" value="Unassembled WGS sequence"/>
</dbReference>
<evidence type="ECO:0000313" key="3">
    <source>
        <dbReference type="Proteomes" id="UP000308092"/>
    </source>
</evidence>
<protein>
    <submittedName>
        <fullName evidence="2">Uncharacterized protein</fullName>
    </submittedName>
</protein>
<sequence length="150" mass="16663">MKDTAENIDTDRVTKMWMEAACKRCQPKLSDYGSVLRDSLFVPFVEAASQSMGTSELSPHYIALLDSFVEMAKDECGATDSMDLCQDPSQVKSLVKCIQGQGWSFVLRNAPTFLPILLANPCGKQMDYLSSPDLLDSILPAYMKRYAESC</sequence>
<dbReference type="RefSeq" id="XP_033432001.1">
    <property type="nucleotide sequence ID" value="XM_033566244.1"/>
</dbReference>
<organism evidence="2 3">
    <name type="scientific">Aspergillus tanneri</name>
    <dbReference type="NCBI Taxonomy" id="1220188"/>
    <lineage>
        <taxon>Eukaryota</taxon>
        <taxon>Fungi</taxon>
        <taxon>Dikarya</taxon>
        <taxon>Ascomycota</taxon>
        <taxon>Pezizomycotina</taxon>
        <taxon>Eurotiomycetes</taxon>
        <taxon>Eurotiomycetidae</taxon>
        <taxon>Eurotiales</taxon>
        <taxon>Aspergillaceae</taxon>
        <taxon>Aspergillus</taxon>
        <taxon>Aspergillus subgen. Circumdati</taxon>
    </lineage>
</organism>
<comment type="caution">
    <text evidence="2">The sequence shown here is derived from an EMBL/GenBank/DDBJ whole genome shotgun (WGS) entry which is preliminary data.</text>
</comment>
<name>A0A4S3J0X0_9EURO</name>
<dbReference type="VEuPathDB" id="FungiDB:EYZ11_013015"/>
<proteinExistence type="predicted"/>
<keyword evidence="3" id="KW-1185">Reference proteome</keyword>
<reference evidence="1 4" key="2">
    <citation type="submission" date="2019-08" db="EMBL/GenBank/DDBJ databases">
        <title>The genome sequence of a newly discovered highly antifungal drug resistant Aspergillus species, Aspergillus tanneri NIH 1004.</title>
        <authorList>
            <person name="Mounaud S."/>
            <person name="Singh I."/>
            <person name="Joardar V."/>
            <person name="Pakala S."/>
            <person name="Pakala S."/>
            <person name="Venepally P."/>
            <person name="Chung J.K."/>
            <person name="Losada L."/>
            <person name="Nierman W.C."/>
        </authorList>
    </citation>
    <scope>NUCLEOTIDE SEQUENCE [LARGE SCALE GENOMIC DNA]</scope>
    <source>
        <strain evidence="1 4">NIH1004</strain>
    </source>
</reference>
<evidence type="ECO:0000313" key="2">
    <source>
        <dbReference type="EMBL" id="THC87538.1"/>
    </source>
</evidence>
<dbReference type="GeneID" id="54324247"/>
<accession>A0A4S3J0X0</accession>
<dbReference type="EMBL" id="QUQM01000002">
    <property type="protein sequence ID" value="KAA8652640.1"/>
    <property type="molecule type" value="Genomic_DNA"/>
</dbReference>
<dbReference type="Proteomes" id="UP000324241">
    <property type="component" value="Unassembled WGS sequence"/>
</dbReference>
<evidence type="ECO:0000313" key="4">
    <source>
        <dbReference type="Proteomes" id="UP000324241"/>
    </source>
</evidence>
<dbReference type="OrthoDB" id="4344116at2759"/>